<dbReference type="Pfam" id="PF00082">
    <property type="entry name" value="Peptidase_S8"/>
    <property type="match status" value="1"/>
</dbReference>
<evidence type="ECO:0000256" key="7">
    <source>
        <dbReference type="ARBA" id="ARBA00022801"/>
    </source>
</evidence>
<dbReference type="GO" id="GO:0006508">
    <property type="term" value="P:proteolysis"/>
    <property type="evidence" value="ECO:0007669"/>
    <property type="project" value="UniProtKB-KW"/>
</dbReference>
<evidence type="ECO:0000256" key="5">
    <source>
        <dbReference type="ARBA" id="ARBA00022670"/>
    </source>
</evidence>
<feature type="binding site" evidence="11">
    <location>
        <position position="577"/>
    </location>
    <ligand>
        <name>Ca(2+)</name>
        <dbReference type="ChEBI" id="CHEBI:29108"/>
    </ligand>
</feature>
<dbReference type="CDD" id="cd04056">
    <property type="entry name" value="Peptidases_S53"/>
    <property type="match status" value="1"/>
</dbReference>
<evidence type="ECO:0000313" key="13">
    <source>
        <dbReference type="EMBL" id="KTB30040.1"/>
    </source>
</evidence>
<comment type="subcellular location">
    <subcellularLocation>
        <location evidence="3">Secreted</location>
        <location evidence="3">Extracellular space</location>
    </subcellularLocation>
</comment>
<evidence type="ECO:0000256" key="3">
    <source>
        <dbReference type="ARBA" id="ARBA00004239"/>
    </source>
</evidence>
<evidence type="ECO:0000313" key="14">
    <source>
        <dbReference type="Proteomes" id="UP000054988"/>
    </source>
</evidence>
<sequence length="616" mass="64448">MFLHVEYITNIQRTEGILYPNRKSAFKDPVYAVEVQERQPIKASEMHSGLHPTIISLALLVSGSPTGTKRQMAVHEQRTAPPGFARVGKPKAAATLDLRIALVPQDIAGLEKALYDVSTPGNALYGQHLSLDEVKAFAAPSSESISVVTNWLTTSGVPAELITTTGPFDDWLSFTIPIDTADSLFDTSFESFVHEASGEQMIRTLEYSIPVDLQSHIDLVHPTTTFVKKIRSTPQISFPAPLPPTNETLEERALGAPSSCNSVVTPSCLESLYGIPATRATQSSNKLGVSGFIEQFANTADLRTFLANLRPDLPSTTTFTLQTLDGGQNPQGANQAGIEANLDIQYTVGVASGVPVTFVSVGENNADGVDGFLDIINFLNGQSAPPQVLTTSYGFDERDLGSTLANRLCNAYMTLGARGVSILFASGDGGVSGGQSQSCTTFVPAFPGGCPFHTAVGSVEGVTETSSSFSSGGFSNVFARPSYQASAVSSYLSAIGSLNSGRFNANGRGFPDVAAQGNNIEIVVGGRAGLVAGTSASSPIFASVIALINDRLVAAGRPVLGFLNPFLYANPGAFFDITTGSNPGCGTNGFPARAGWDPVTGLGSPNFAALLSAAGL</sequence>
<name>A0A0W0F199_MONRR</name>
<feature type="binding site" evidence="11">
    <location>
        <position position="597"/>
    </location>
    <ligand>
        <name>Ca(2+)</name>
        <dbReference type="ChEBI" id="CHEBI:29108"/>
    </ligand>
</feature>
<evidence type="ECO:0000256" key="1">
    <source>
        <dbReference type="ARBA" id="ARBA00001910"/>
    </source>
</evidence>
<reference evidence="13 14" key="1">
    <citation type="submission" date="2015-12" db="EMBL/GenBank/DDBJ databases">
        <title>Draft genome sequence of Moniliophthora roreri, the causal agent of frosty pod rot of cacao.</title>
        <authorList>
            <person name="Aime M.C."/>
            <person name="Diaz-Valderrama J.R."/>
            <person name="Kijpornyongpan T."/>
            <person name="Phillips-Mora W."/>
        </authorList>
    </citation>
    <scope>NUCLEOTIDE SEQUENCE [LARGE SCALE GENOMIC DNA]</scope>
    <source>
        <strain evidence="13 14">MCA 2952</strain>
    </source>
</reference>
<comment type="catalytic activity">
    <reaction evidence="1">
        <text>Release of an N-terminal tripeptide from a polypeptide.</text>
        <dbReference type="EC" id="3.4.14.10"/>
    </reaction>
</comment>
<dbReference type="InterPro" id="IPR050819">
    <property type="entry name" value="Tripeptidyl-peptidase_I"/>
</dbReference>
<dbReference type="PANTHER" id="PTHR14218:SF15">
    <property type="entry name" value="TRIPEPTIDYL-PEPTIDASE 1"/>
    <property type="match status" value="1"/>
</dbReference>
<keyword evidence="5 11" id="KW-0645">Protease</keyword>
<keyword evidence="10" id="KW-0865">Zymogen</keyword>
<comment type="cofactor">
    <cofactor evidence="11">
        <name>Ca(2+)</name>
        <dbReference type="ChEBI" id="CHEBI:29108"/>
    </cofactor>
    <text evidence="11">Binds 1 Ca(2+) ion per subunit.</text>
</comment>
<dbReference type="Pfam" id="PF09286">
    <property type="entry name" value="Pro-kuma_activ"/>
    <property type="match status" value="1"/>
</dbReference>
<dbReference type="EMBL" id="LATX01002399">
    <property type="protein sequence ID" value="KTB30040.1"/>
    <property type="molecule type" value="Genomic_DNA"/>
</dbReference>
<feature type="binding site" evidence="11">
    <location>
        <position position="576"/>
    </location>
    <ligand>
        <name>Ca(2+)</name>
        <dbReference type="ChEBI" id="CHEBI:29108"/>
    </ligand>
</feature>
<dbReference type="PANTHER" id="PTHR14218">
    <property type="entry name" value="PROTEASE S8 TRIPEPTIDYL PEPTIDASE I CLN2"/>
    <property type="match status" value="1"/>
</dbReference>
<evidence type="ECO:0000256" key="10">
    <source>
        <dbReference type="ARBA" id="ARBA00023145"/>
    </source>
</evidence>
<dbReference type="SMART" id="SM00944">
    <property type="entry name" value="Pro-kuma_activ"/>
    <property type="match status" value="1"/>
</dbReference>
<protein>
    <recommendedName>
        <fullName evidence="4">tripeptidyl-peptidase II</fullName>
        <ecNumber evidence="4">3.4.14.10</ecNumber>
    </recommendedName>
</protein>
<dbReference type="InterPro" id="IPR000209">
    <property type="entry name" value="Peptidase_S8/S53_dom"/>
</dbReference>
<dbReference type="EC" id="3.4.14.10" evidence="4"/>
<comment type="caution">
    <text evidence="13">The sequence shown here is derived from an EMBL/GenBank/DDBJ whole genome shotgun (WGS) entry which is preliminary data.</text>
</comment>
<dbReference type="InterPro" id="IPR015366">
    <property type="entry name" value="S53_propep"/>
</dbReference>
<keyword evidence="6 11" id="KW-0479">Metal-binding</keyword>
<feature type="active site" description="Charge relay system" evidence="11">
    <location>
        <position position="535"/>
    </location>
</feature>
<dbReference type="Proteomes" id="UP000054988">
    <property type="component" value="Unassembled WGS sequence"/>
</dbReference>
<evidence type="ECO:0000256" key="8">
    <source>
        <dbReference type="ARBA" id="ARBA00022825"/>
    </source>
</evidence>
<keyword evidence="9 11" id="KW-0106">Calcium</keyword>
<feature type="active site" description="Charge relay system" evidence="11">
    <location>
        <position position="339"/>
    </location>
</feature>
<dbReference type="InterPro" id="IPR036852">
    <property type="entry name" value="Peptidase_S8/S53_dom_sf"/>
</dbReference>
<comment type="function">
    <text evidence="2">Secreted tripeptidyl-peptidase which degrades proteins at acidic pHs and is involved in virulence.</text>
</comment>
<dbReference type="SUPFAM" id="SSF52743">
    <property type="entry name" value="Subtilisin-like"/>
    <property type="match status" value="1"/>
</dbReference>
<evidence type="ECO:0000256" key="2">
    <source>
        <dbReference type="ARBA" id="ARBA00002451"/>
    </source>
</evidence>
<feature type="domain" description="Peptidase S53" evidence="12">
    <location>
        <begin position="263"/>
        <end position="616"/>
    </location>
</feature>
<evidence type="ECO:0000256" key="4">
    <source>
        <dbReference type="ARBA" id="ARBA00012462"/>
    </source>
</evidence>
<dbReference type="CDD" id="cd11377">
    <property type="entry name" value="Pro-peptidase_S53"/>
    <property type="match status" value="1"/>
</dbReference>
<evidence type="ECO:0000259" key="12">
    <source>
        <dbReference type="PROSITE" id="PS51695"/>
    </source>
</evidence>
<dbReference type="Gene3D" id="3.40.50.200">
    <property type="entry name" value="Peptidase S8/S53 domain"/>
    <property type="match status" value="1"/>
</dbReference>
<evidence type="ECO:0000256" key="9">
    <source>
        <dbReference type="ARBA" id="ARBA00022837"/>
    </source>
</evidence>
<dbReference type="GO" id="GO:0005576">
    <property type="term" value="C:extracellular region"/>
    <property type="evidence" value="ECO:0007669"/>
    <property type="project" value="UniProtKB-SubCell"/>
</dbReference>
<proteinExistence type="predicted"/>
<dbReference type="InterPro" id="IPR030400">
    <property type="entry name" value="Sedolisin_dom"/>
</dbReference>
<feature type="binding site" evidence="11">
    <location>
        <position position="595"/>
    </location>
    <ligand>
        <name>Ca(2+)</name>
        <dbReference type="ChEBI" id="CHEBI:29108"/>
    </ligand>
</feature>
<gene>
    <name evidence="13" type="ORF">WG66_17332</name>
</gene>
<dbReference type="GO" id="GO:0004252">
    <property type="term" value="F:serine-type endopeptidase activity"/>
    <property type="evidence" value="ECO:0007669"/>
    <property type="project" value="UniProtKB-UniRule"/>
</dbReference>
<dbReference type="SUPFAM" id="SSF54897">
    <property type="entry name" value="Protease propeptides/inhibitors"/>
    <property type="match status" value="1"/>
</dbReference>
<dbReference type="PROSITE" id="PS51695">
    <property type="entry name" value="SEDOLISIN"/>
    <property type="match status" value="1"/>
</dbReference>
<dbReference type="GO" id="GO:0008240">
    <property type="term" value="F:tripeptidyl-peptidase activity"/>
    <property type="evidence" value="ECO:0007669"/>
    <property type="project" value="UniProtKB-EC"/>
</dbReference>
<dbReference type="AlphaFoldDB" id="A0A0W0F199"/>
<keyword evidence="8 11" id="KW-0720">Serine protease</keyword>
<evidence type="ECO:0000256" key="11">
    <source>
        <dbReference type="PROSITE-ProRule" id="PRU01032"/>
    </source>
</evidence>
<accession>A0A0W0F199</accession>
<feature type="active site" description="Charge relay system" evidence="11">
    <location>
        <position position="343"/>
    </location>
</feature>
<dbReference type="eggNOG" id="ENOG502QR6D">
    <property type="taxonomic scope" value="Eukaryota"/>
</dbReference>
<dbReference type="GO" id="GO:0046872">
    <property type="term" value="F:metal ion binding"/>
    <property type="evidence" value="ECO:0007669"/>
    <property type="project" value="UniProtKB-UniRule"/>
</dbReference>
<evidence type="ECO:0000256" key="6">
    <source>
        <dbReference type="ARBA" id="ARBA00022723"/>
    </source>
</evidence>
<keyword evidence="7 11" id="KW-0378">Hydrolase</keyword>
<organism evidence="13 14">
    <name type="scientific">Moniliophthora roreri</name>
    <name type="common">Frosty pod rot fungus</name>
    <name type="synonym">Monilia roreri</name>
    <dbReference type="NCBI Taxonomy" id="221103"/>
    <lineage>
        <taxon>Eukaryota</taxon>
        <taxon>Fungi</taxon>
        <taxon>Dikarya</taxon>
        <taxon>Basidiomycota</taxon>
        <taxon>Agaricomycotina</taxon>
        <taxon>Agaricomycetes</taxon>
        <taxon>Agaricomycetidae</taxon>
        <taxon>Agaricales</taxon>
        <taxon>Marasmiineae</taxon>
        <taxon>Marasmiaceae</taxon>
        <taxon>Moniliophthora</taxon>
    </lineage>
</organism>